<protein>
    <recommendedName>
        <fullName evidence="5">Vigilin</fullName>
    </recommendedName>
</protein>
<feature type="domain" description="K Homology" evidence="9">
    <location>
        <begin position="1057"/>
        <end position="1126"/>
    </location>
</feature>
<evidence type="ECO:0000256" key="1">
    <source>
        <dbReference type="ARBA" id="ARBA00004496"/>
    </source>
</evidence>
<evidence type="ECO:0000256" key="4">
    <source>
        <dbReference type="ARBA" id="ARBA00022884"/>
    </source>
</evidence>
<dbReference type="GO" id="GO:0003729">
    <property type="term" value="F:mRNA binding"/>
    <property type="evidence" value="ECO:0007669"/>
    <property type="project" value="TreeGrafter"/>
</dbReference>
<keyword evidence="4 6" id="KW-0694">RNA-binding</keyword>
<dbReference type="FunFam" id="3.30.1370.10:FF:000033">
    <property type="entry name" value="vigilin isoform X1"/>
    <property type="match status" value="1"/>
</dbReference>
<reference evidence="10" key="2">
    <citation type="submission" date="2025-09" db="UniProtKB">
        <authorList>
            <consortium name="Ensembl"/>
        </authorList>
    </citation>
    <scope>IDENTIFICATION</scope>
</reference>
<keyword evidence="3" id="KW-0677">Repeat</keyword>
<feature type="coiled-coil region" evidence="7">
    <location>
        <begin position="756"/>
        <end position="783"/>
    </location>
</feature>
<dbReference type="InterPro" id="IPR036612">
    <property type="entry name" value="KH_dom_type_1_sf"/>
</dbReference>
<evidence type="ECO:0000313" key="10">
    <source>
        <dbReference type="Ensembl" id="ENSSGRP00000100210.1"/>
    </source>
</evidence>
<feature type="domain" description="K Homology" evidence="9">
    <location>
        <begin position="984"/>
        <end position="1053"/>
    </location>
</feature>
<evidence type="ECO:0000259" key="9">
    <source>
        <dbReference type="SMART" id="SM00322"/>
    </source>
</evidence>
<dbReference type="FunFam" id="3.30.1370.10:FF:000057">
    <property type="entry name" value="High density lipoprotein binding protein"/>
    <property type="match status" value="1"/>
</dbReference>
<dbReference type="InterPro" id="IPR057778">
    <property type="entry name" value="KH_Vigilin_N"/>
</dbReference>
<evidence type="ECO:0000256" key="2">
    <source>
        <dbReference type="ARBA" id="ARBA00022490"/>
    </source>
</evidence>
<feature type="domain" description="K Homology" evidence="9">
    <location>
        <begin position="209"/>
        <end position="277"/>
    </location>
</feature>
<feature type="domain" description="K Homology" evidence="9">
    <location>
        <begin position="632"/>
        <end position="701"/>
    </location>
</feature>
<dbReference type="CDD" id="cd22407">
    <property type="entry name" value="KH-I_Vigilin_rpt3"/>
    <property type="match status" value="1"/>
</dbReference>
<dbReference type="Proteomes" id="UP000472262">
    <property type="component" value="Unassembled WGS sequence"/>
</dbReference>
<feature type="region of interest" description="Disordered" evidence="8">
    <location>
        <begin position="1174"/>
        <end position="1205"/>
    </location>
</feature>
<dbReference type="CDD" id="cd22405">
    <property type="entry name" value="KH-I_Vigilin_rpt1"/>
    <property type="match status" value="1"/>
</dbReference>
<feature type="domain" description="K Homology" evidence="9">
    <location>
        <begin position="779"/>
        <end position="848"/>
    </location>
</feature>
<dbReference type="CDD" id="cd22413">
    <property type="entry name" value="KH-I_Vigilin_rpt10"/>
    <property type="match status" value="1"/>
</dbReference>
<keyword evidence="7" id="KW-0175">Coiled coil</keyword>
<name>A0A672SGG5_SINGR</name>
<feature type="domain" description="K Homology" evidence="9">
    <location>
        <begin position="422"/>
        <end position="490"/>
    </location>
</feature>
<evidence type="ECO:0000256" key="3">
    <source>
        <dbReference type="ARBA" id="ARBA00022737"/>
    </source>
</evidence>
<dbReference type="PANTHER" id="PTHR10627:SF34">
    <property type="entry name" value="VIGILIN"/>
    <property type="match status" value="1"/>
</dbReference>
<feature type="domain" description="K Homology" evidence="9">
    <location>
        <begin position="494"/>
        <end position="563"/>
    </location>
</feature>
<organism evidence="10 11">
    <name type="scientific">Sinocyclocheilus grahami</name>
    <name type="common">Dianchi golden-line fish</name>
    <name type="synonym">Barbus grahami</name>
    <dbReference type="NCBI Taxonomy" id="75366"/>
    <lineage>
        <taxon>Eukaryota</taxon>
        <taxon>Metazoa</taxon>
        <taxon>Chordata</taxon>
        <taxon>Craniata</taxon>
        <taxon>Vertebrata</taxon>
        <taxon>Euteleostomi</taxon>
        <taxon>Actinopterygii</taxon>
        <taxon>Neopterygii</taxon>
        <taxon>Teleostei</taxon>
        <taxon>Ostariophysi</taxon>
        <taxon>Cypriniformes</taxon>
        <taxon>Cyprinidae</taxon>
        <taxon>Cyprininae</taxon>
        <taxon>Sinocyclocheilus</taxon>
    </lineage>
</organism>
<dbReference type="CDD" id="cd22417">
    <property type="entry name" value="KH-I_Vigilin_rpt14"/>
    <property type="match status" value="1"/>
</dbReference>
<dbReference type="InterPro" id="IPR004088">
    <property type="entry name" value="KH_dom_type_1"/>
</dbReference>
<dbReference type="PANTHER" id="PTHR10627">
    <property type="entry name" value="SCP160"/>
    <property type="match status" value="1"/>
</dbReference>
<feature type="domain" description="K Homology" evidence="9">
    <location>
        <begin position="576"/>
        <end position="628"/>
    </location>
</feature>
<feature type="domain" description="K Homology" evidence="9">
    <location>
        <begin position="282"/>
        <end position="350"/>
    </location>
</feature>
<dbReference type="CDD" id="cd22410">
    <property type="entry name" value="KH-I_Vigilin_rpt7"/>
    <property type="match status" value="1"/>
</dbReference>
<dbReference type="CDD" id="cd22416">
    <property type="entry name" value="KH-I_Vigilin_rpt13"/>
    <property type="match status" value="1"/>
</dbReference>
<feature type="domain" description="K Homology" evidence="9">
    <location>
        <begin position="852"/>
        <end position="903"/>
    </location>
</feature>
<feature type="domain" description="K Homology" evidence="9">
    <location>
        <begin position="137"/>
        <end position="205"/>
    </location>
</feature>
<sequence>MSSVAVLTQESFNEHRINVIFYEDSLPTYKDAFPPLPEKPLPEGVQETGNAWTTKIKPLKSSVITQVFHVPLEERKYKDMNQFGEGDQAKVCLDIMHKTGAHLELSMAKDQGLSIMVSGKHDAVMKARKEIVSRLQTQASATVAIPKEHHRFVIGKSGEKLQELELKTATKIQIPRPEDPSNLIKISGTKEGLEKAKHEILLISAEQDKRAVERMNIEKVYHPFITGAYNKLVGEWMQETGARINVPPPSVNKTEIVITGEKEQVALAMAKIKKIYEEKKKNATTIAVEVKKSQHKYVIGPKGNTLQEILDRTGVSVEIPPLDSSSETVILRGEPDRLGQALTEVYAKANSYTVSSVSAPSWLHRFIIGKKGQNLAKITQQMPKVHIEFTEGEDKITLEGPTKDVQIVQGQIEAVVTDLVSRMDYTEISVDPKFHRHLIGKGGANINRIKEQHKVSVRIPPDNEKSNLIRIEGDPQGVQEAKKELLELASRMENERTKDMIIEQRFHRAIIGQKGEKIKEVRDKFPEVIINFPDPTQKSDIVQLRGPRTEVEKCTKFMQKMLLFRLLARSSIFCLFTYWHYFSFFQIREETNTKIDLPAENSNSEMIVITGKKANCEAAKNRVLAIQKELANITEVEVSIPSKLHNSLIGSKGRFVRSIMEECGGVHIHFPTEGSGIDAVIIRGPAEEVEKAKKQLLYLAEEKQIKSHTVELRAKPEYHKFLIGKGGGNIRKVRDNTGARILFPTADDKDQELITVIGTEEAVAEAQKELEALIKSLDNVVEDFMIVDPKHHRFFVARRGQVLRDIADEYGGVLVSFPRTGSQSDKVTLKGAKDCLEAAKKRMLEMIEDLDAQVIMECVIPQKFHRSIMGPKGSRIQQITKDHNVQIKFPDRDEQQVKFPSMQKFLVLLVKLPFELHRYIIGQKGSGIRKMMDEFEVNIQVPAHELQSDIISVTGLASHLDRAKEGLLERVKELQAEQEDRALRSFKLTITVDPKYHPKIIGRKGAIITQIRNEHEVNIQFPEKNDENQDQITITGYEQNAVAARDAIQAIVHELEEMISEDITLDSRVHARIIGARGKGIRKIMDEFKVDVRFPQSGAADPNLVTVTGRPERVDEAIDHLLNLEEEYMGDMVENEAKMAYMKPSGSTASSMEEPRGPSKGFVVREAPWAIGNEKAPDMSSSEEFPSFGAPVTNARSSPWGPKRF</sequence>
<dbReference type="Pfam" id="PF24668">
    <property type="entry name" value="KH_Vigilin"/>
    <property type="match status" value="1"/>
</dbReference>
<dbReference type="PROSITE" id="PS50084">
    <property type="entry name" value="KH_TYPE_1"/>
    <property type="match status" value="13"/>
</dbReference>
<dbReference type="FunFam" id="3.30.1370.10:FF:000042">
    <property type="entry name" value="Vigilin isoform X1"/>
    <property type="match status" value="1"/>
</dbReference>
<reference evidence="10" key="1">
    <citation type="submission" date="2025-08" db="UniProtKB">
        <authorList>
            <consortium name="Ensembl"/>
        </authorList>
    </citation>
    <scope>IDENTIFICATION</scope>
</reference>
<dbReference type="CDD" id="cd22409">
    <property type="entry name" value="KH-I_Vigilin_rpt5"/>
    <property type="match status" value="1"/>
</dbReference>
<accession>A0A672SGG5</accession>
<dbReference type="GO" id="GO:0005737">
    <property type="term" value="C:cytoplasm"/>
    <property type="evidence" value="ECO:0007669"/>
    <property type="project" value="UniProtKB-SubCell"/>
</dbReference>
<dbReference type="Ensembl" id="ENSSGRT00000106586.1">
    <property type="protein sequence ID" value="ENSSGRP00000100210.1"/>
    <property type="gene ID" value="ENSSGRG00000048464.1"/>
</dbReference>
<proteinExistence type="predicted"/>
<feature type="domain" description="K Homology" evidence="9">
    <location>
        <begin position="351"/>
        <end position="417"/>
    </location>
</feature>
<dbReference type="Gene3D" id="3.30.1370.10">
    <property type="entry name" value="K Homology domain, type 1"/>
    <property type="match status" value="14"/>
</dbReference>
<keyword evidence="11" id="KW-1185">Reference proteome</keyword>
<keyword evidence="2" id="KW-0963">Cytoplasm</keyword>
<evidence type="ECO:0000256" key="7">
    <source>
        <dbReference type="SAM" id="Coils"/>
    </source>
</evidence>
<dbReference type="InterPro" id="IPR004087">
    <property type="entry name" value="KH_dom"/>
</dbReference>
<dbReference type="CDD" id="cd22406">
    <property type="entry name" value="KH-I_Vigilin_rpt2"/>
    <property type="match status" value="1"/>
</dbReference>
<evidence type="ECO:0000256" key="8">
    <source>
        <dbReference type="SAM" id="MobiDB-lite"/>
    </source>
</evidence>
<dbReference type="CDD" id="cd22408">
    <property type="entry name" value="KH-I_Vigilin_rpt4"/>
    <property type="match status" value="1"/>
</dbReference>
<gene>
    <name evidence="10" type="primary">hdlbp</name>
</gene>
<dbReference type="FunFam" id="3.30.1370.10:FF:000039">
    <property type="entry name" value="vigilin isoform X1"/>
    <property type="match status" value="1"/>
</dbReference>
<evidence type="ECO:0000256" key="6">
    <source>
        <dbReference type="PROSITE-ProRule" id="PRU00117"/>
    </source>
</evidence>
<comment type="subcellular location">
    <subcellularLocation>
        <location evidence="1">Cytoplasm</location>
    </subcellularLocation>
</comment>
<dbReference type="CDD" id="cd22414">
    <property type="entry name" value="KH-I_Vigilin_rpt11"/>
    <property type="match status" value="1"/>
</dbReference>
<evidence type="ECO:0000256" key="5">
    <source>
        <dbReference type="ARBA" id="ARBA00039270"/>
    </source>
</evidence>
<dbReference type="FunFam" id="3.30.1370.10:FF:000050">
    <property type="entry name" value="vigilin isoform X1"/>
    <property type="match status" value="1"/>
</dbReference>
<dbReference type="CDD" id="cd02394">
    <property type="entry name" value="KH-I_Vigilin_rpt6"/>
    <property type="match status" value="1"/>
</dbReference>
<evidence type="ECO:0000313" key="11">
    <source>
        <dbReference type="Proteomes" id="UP000472262"/>
    </source>
</evidence>
<feature type="domain" description="K Homology" evidence="9">
    <location>
        <begin position="904"/>
        <end position="972"/>
    </location>
</feature>
<dbReference type="FunFam" id="3.30.1370.10:FF:000018">
    <property type="entry name" value="vigilin isoform X1"/>
    <property type="match status" value="3"/>
</dbReference>
<dbReference type="Pfam" id="PF00013">
    <property type="entry name" value="KH_1"/>
    <property type="match status" value="14"/>
</dbReference>
<dbReference type="FunFam" id="3.30.1370.10:FF:000061">
    <property type="entry name" value="High density lipoprotein binding protein"/>
    <property type="match status" value="1"/>
</dbReference>
<feature type="domain" description="K Homology" evidence="9">
    <location>
        <begin position="706"/>
        <end position="775"/>
    </location>
</feature>
<dbReference type="CDD" id="cd22418">
    <property type="entry name" value="KH-I_Vigilin_rpt15"/>
    <property type="match status" value="1"/>
</dbReference>
<dbReference type="SMART" id="SM00322">
    <property type="entry name" value="KH"/>
    <property type="match status" value="14"/>
</dbReference>
<dbReference type="AlphaFoldDB" id="A0A672SGG5"/>
<dbReference type="CDD" id="cd22412">
    <property type="entry name" value="KH-I_Vigilin_rpt9"/>
    <property type="match status" value="1"/>
</dbReference>
<dbReference type="SUPFAM" id="SSF54791">
    <property type="entry name" value="Eukaryotic type KH-domain (KH-domain type I)"/>
    <property type="match status" value="13"/>
</dbReference>